<dbReference type="SUPFAM" id="SSF51905">
    <property type="entry name" value="FAD/NAD(P)-binding domain"/>
    <property type="match status" value="1"/>
</dbReference>
<evidence type="ECO:0000256" key="1">
    <source>
        <dbReference type="ARBA" id="ARBA00023002"/>
    </source>
</evidence>
<dbReference type="RefSeq" id="WP_236892006.1">
    <property type="nucleotide sequence ID" value="NZ_AP024488.1"/>
</dbReference>
<accession>A0ABN6EZJ3</accession>
<dbReference type="Gene3D" id="3.50.50.60">
    <property type="entry name" value="FAD/NAD(P)-binding domain"/>
    <property type="match status" value="1"/>
</dbReference>
<dbReference type="InterPro" id="IPR006076">
    <property type="entry name" value="FAD-dep_OxRdtase"/>
</dbReference>
<dbReference type="Pfam" id="PF01266">
    <property type="entry name" value="DAO"/>
    <property type="match status" value="1"/>
</dbReference>
<evidence type="ECO:0000259" key="2">
    <source>
        <dbReference type="Pfam" id="PF01266"/>
    </source>
</evidence>
<name>A0ABN6EZJ3_9BACT</name>
<dbReference type="PANTHER" id="PTHR13847">
    <property type="entry name" value="SARCOSINE DEHYDROGENASE-RELATED"/>
    <property type="match status" value="1"/>
</dbReference>
<dbReference type="EMBL" id="AP024488">
    <property type="protein sequence ID" value="BCS95712.1"/>
    <property type="molecule type" value="Genomic_DNA"/>
</dbReference>
<evidence type="ECO:0000313" key="4">
    <source>
        <dbReference type="Proteomes" id="UP001320148"/>
    </source>
</evidence>
<dbReference type="Proteomes" id="UP001320148">
    <property type="component" value="Chromosome"/>
</dbReference>
<protein>
    <submittedName>
        <fullName evidence="3">FAD-dependent oxidoreductase</fullName>
    </submittedName>
</protein>
<keyword evidence="1" id="KW-0560">Oxidoreductase</keyword>
<reference evidence="3 4" key="1">
    <citation type="submission" date="2021-02" db="EMBL/GenBank/DDBJ databases">
        <title>Complete genome of Desulfoluna sp. strain ASN36.</title>
        <authorList>
            <person name="Takahashi A."/>
            <person name="Kojima H."/>
            <person name="Fukui M."/>
        </authorList>
    </citation>
    <scope>NUCLEOTIDE SEQUENCE [LARGE SCALE GENOMIC DNA]</scope>
    <source>
        <strain evidence="3 4">ASN36</strain>
    </source>
</reference>
<dbReference type="Gene3D" id="3.30.9.10">
    <property type="entry name" value="D-Amino Acid Oxidase, subunit A, domain 2"/>
    <property type="match status" value="1"/>
</dbReference>
<evidence type="ECO:0000313" key="3">
    <source>
        <dbReference type="EMBL" id="BCS95712.1"/>
    </source>
</evidence>
<organism evidence="3 4">
    <name type="scientific">Desulfoluna limicola</name>
    <dbReference type="NCBI Taxonomy" id="2810562"/>
    <lineage>
        <taxon>Bacteria</taxon>
        <taxon>Pseudomonadati</taxon>
        <taxon>Thermodesulfobacteriota</taxon>
        <taxon>Desulfobacteria</taxon>
        <taxon>Desulfobacterales</taxon>
        <taxon>Desulfolunaceae</taxon>
        <taxon>Desulfoluna</taxon>
    </lineage>
</organism>
<feature type="domain" description="FAD dependent oxidoreductase" evidence="2">
    <location>
        <begin position="5"/>
        <end position="351"/>
    </location>
</feature>
<keyword evidence="4" id="KW-1185">Reference proteome</keyword>
<dbReference type="SUPFAM" id="SSF54373">
    <property type="entry name" value="FAD-linked reductases, C-terminal domain"/>
    <property type="match status" value="1"/>
</dbReference>
<dbReference type="InterPro" id="IPR036188">
    <property type="entry name" value="FAD/NAD-bd_sf"/>
</dbReference>
<proteinExistence type="predicted"/>
<gene>
    <name evidence="3" type="ORF">DSLASN_13440</name>
</gene>
<dbReference type="PANTHER" id="PTHR13847:SF287">
    <property type="entry name" value="FAD-DEPENDENT OXIDOREDUCTASE DOMAIN-CONTAINING PROTEIN 1"/>
    <property type="match status" value="1"/>
</dbReference>
<sequence length="373" mass="40451">MKSVDILVIGGGLSGSATALGLVRQGAGKVVLLDEQLPSQRLSRGNFGLTWFMCKGAGNPGYAKWCRMAAMQWPDFAAELEEESGYNVELEWTGGAVHAFGDEQLQGYAESVSALKAVCGEAGIDYPVRILSRDEFSDIVPDMVLGDEVSGAMYTEEQGHVNPLKLLAAMRCLFQKKGGEYHGSQSAHAILPQKDGTYVVKTSQGDYQCQKVVIAAGHGSSRLLAPLGEKLHIYPQRGQLMVTERHERLLTVPLLSVRQTPDGTFMIGLSSEDTALDTQVTPEAMQSQAENAIRLFPMLGKLNWVRAWGAIRVMTPDGAPIYTRVKGHDNITVLALHSAVSLAPLQSRAIAPWILGDGDDELISQFSNGRFHV</sequence>